<dbReference type="InterPro" id="IPR053151">
    <property type="entry name" value="RNase_H-like"/>
</dbReference>
<name>A0A0B2PHM4_GLYSO</name>
<accession>A0A0B2PHM4</accession>
<dbReference type="PANTHER" id="PTHR47723">
    <property type="entry name" value="OS05G0353850 PROTEIN"/>
    <property type="match status" value="1"/>
</dbReference>
<dbReference type="Gene3D" id="3.30.420.10">
    <property type="entry name" value="Ribonuclease H-like superfamily/Ribonuclease H"/>
    <property type="match status" value="1"/>
</dbReference>
<dbReference type="GO" id="GO:0004523">
    <property type="term" value="F:RNA-DNA hybrid ribonuclease activity"/>
    <property type="evidence" value="ECO:0007669"/>
    <property type="project" value="InterPro"/>
</dbReference>
<dbReference type="PANTHER" id="PTHR47723:SF19">
    <property type="entry name" value="POLYNUCLEOTIDYL TRANSFERASE, RIBONUCLEASE H-LIKE SUPERFAMILY PROTEIN"/>
    <property type="match status" value="1"/>
</dbReference>
<evidence type="ECO:0000313" key="2">
    <source>
        <dbReference type="EMBL" id="KHN08856.1"/>
    </source>
</evidence>
<gene>
    <name evidence="2" type="ORF">glysoja_041727</name>
</gene>
<organism evidence="2">
    <name type="scientific">Glycine soja</name>
    <name type="common">Wild soybean</name>
    <dbReference type="NCBI Taxonomy" id="3848"/>
    <lineage>
        <taxon>Eukaryota</taxon>
        <taxon>Viridiplantae</taxon>
        <taxon>Streptophyta</taxon>
        <taxon>Embryophyta</taxon>
        <taxon>Tracheophyta</taxon>
        <taxon>Spermatophyta</taxon>
        <taxon>Magnoliopsida</taxon>
        <taxon>eudicotyledons</taxon>
        <taxon>Gunneridae</taxon>
        <taxon>Pentapetalae</taxon>
        <taxon>rosids</taxon>
        <taxon>fabids</taxon>
        <taxon>Fabales</taxon>
        <taxon>Fabaceae</taxon>
        <taxon>Papilionoideae</taxon>
        <taxon>50 kb inversion clade</taxon>
        <taxon>NPAAA clade</taxon>
        <taxon>indigoferoid/millettioid clade</taxon>
        <taxon>Phaseoleae</taxon>
        <taxon>Glycine</taxon>
        <taxon>Glycine subgen. Soja</taxon>
    </lineage>
</organism>
<dbReference type="InterPro" id="IPR044730">
    <property type="entry name" value="RNase_H-like_dom_plant"/>
</dbReference>
<dbReference type="InterPro" id="IPR036397">
    <property type="entry name" value="RNaseH_sf"/>
</dbReference>
<dbReference type="GO" id="GO:0003676">
    <property type="term" value="F:nucleic acid binding"/>
    <property type="evidence" value="ECO:0007669"/>
    <property type="project" value="InterPro"/>
</dbReference>
<dbReference type="EMBL" id="KN665625">
    <property type="protein sequence ID" value="KHN08856.1"/>
    <property type="molecule type" value="Genomic_DNA"/>
</dbReference>
<dbReference type="Pfam" id="PF13456">
    <property type="entry name" value="RVT_3"/>
    <property type="match status" value="1"/>
</dbReference>
<feature type="non-terminal residue" evidence="2">
    <location>
        <position position="1"/>
    </location>
</feature>
<dbReference type="CDD" id="cd06222">
    <property type="entry name" value="RNase_H_like"/>
    <property type="match status" value="1"/>
</dbReference>
<dbReference type="SUPFAM" id="SSF53098">
    <property type="entry name" value="Ribonuclease H-like"/>
    <property type="match status" value="1"/>
</dbReference>
<dbReference type="InterPro" id="IPR012337">
    <property type="entry name" value="RNaseH-like_sf"/>
</dbReference>
<protein>
    <submittedName>
        <fullName evidence="2">Putative ribonuclease H protein</fullName>
    </submittedName>
</protein>
<dbReference type="InterPro" id="IPR002156">
    <property type="entry name" value="RNaseH_domain"/>
</dbReference>
<sequence length="147" mass="16631">VECRGHIRGSAGNYLCDFSKKASRANAFIAELWGVYEGLKLAQNRGFKVVIVQVDSQVIVNILKGKKDGSAQGWSLVRKIRLLFSADWRTKVFHVYREANIWAHMLAKMAINLDGECVMFEHPQVELSQLLEADRRTVSTLDRLVAL</sequence>
<dbReference type="Proteomes" id="UP000053555">
    <property type="component" value="Unassembled WGS sequence"/>
</dbReference>
<evidence type="ECO:0000259" key="1">
    <source>
        <dbReference type="Pfam" id="PF13456"/>
    </source>
</evidence>
<proteinExistence type="predicted"/>
<reference evidence="2" key="1">
    <citation type="submission" date="2014-07" db="EMBL/GenBank/DDBJ databases">
        <title>Identification of a novel salt tolerance gene in wild soybean by whole-genome sequencing.</title>
        <authorList>
            <person name="Lam H.-M."/>
            <person name="Qi X."/>
            <person name="Li M.-W."/>
            <person name="Liu X."/>
            <person name="Xie M."/>
            <person name="Ni M."/>
            <person name="Xu X."/>
        </authorList>
    </citation>
    <scope>NUCLEOTIDE SEQUENCE [LARGE SCALE GENOMIC DNA]</scope>
    <source>
        <tissue evidence="2">Root</tissue>
    </source>
</reference>
<dbReference type="AlphaFoldDB" id="A0A0B2PHM4"/>
<feature type="domain" description="RNase H type-1" evidence="1">
    <location>
        <begin position="6"/>
        <end position="110"/>
    </location>
</feature>